<dbReference type="Proteomes" id="UP001178461">
    <property type="component" value="Chromosome 14"/>
</dbReference>
<dbReference type="AlphaFoldDB" id="A0AA35L9P9"/>
<feature type="coiled-coil region" evidence="1">
    <location>
        <begin position="254"/>
        <end position="331"/>
    </location>
</feature>
<evidence type="ECO:0000313" key="3">
    <source>
        <dbReference type="EMBL" id="CAI5791803.1"/>
    </source>
</evidence>
<dbReference type="PANTHER" id="PTHR47080:SF1">
    <property type="entry name" value="CHROMOSOME 16 OPEN READING FRAME 96"/>
    <property type="match status" value="1"/>
</dbReference>
<organism evidence="3 4">
    <name type="scientific">Podarcis lilfordi</name>
    <name type="common">Lilford's wall lizard</name>
    <dbReference type="NCBI Taxonomy" id="74358"/>
    <lineage>
        <taxon>Eukaryota</taxon>
        <taxon>Metazoa</taxon>
        <taxon>Chordata</taxon>
        <taxon>Craniata</taxon>
        <taxon>Vertebrata</taxon>
        <taxon>Euteleostomi</taxon>
        <taxon>Lepidosauria</taxon>
        <taxon>Squamata</taxon>
        <taxon>Bifurcata</taxon>
        <taxon>Unidentata</taxon>
        <taxon>Episquamata</taxon>
        <taxon>Laterata</taxon>
        <taxon>Lacertibaenia</taxon>
        <taxon>Lacertidae</taxon>
        <taxon>Podarcis</taxon>
    </lineage>
</organism>
<proteinExistence type="predicted"/>
<keyword evidence="4" id="KW-1185">Reference proteome</keyword>
<evidence type="ECO:0000259" key="2">
    <source>
        <dbReference type="Pfam" id="PF16043"/>
    </source>
</evidence>
<dbReference type="InterPro" id="IPR032013">
    <property type="entry name" value="DUF4795"/>
</dbReference>
<dbReference type="PANTHER" id="PTHR47080">
    <property type="entry name" value="CHROMOSOME 16 OPEN READING FRAME 96"/>
    <property type="match status" value="1"/>
</dbReference>
<gene>
    <name evidence="3" type="ORF">PODLI_1B010594</name>
</gene>
<dbReference type="EMBL" id="OX395139">
    <property type="protein sequence ID" value="CAI5791803.1"/>
    <property type="molecule type" value="Genomic_DNA"/>
</dbReference>
<keyword evidence="1" id="KW-0175">Coiled coil</keyword>
<reference evidence="3" key="1">
    <citation type="submission" date="2022-12" db="EMBL/GenBank/DDBJ databases">
        <authorList>
            <person name="Alioto T."/>
            <person name="Alioto T."/>
            <person name="Gomez Garrido J."/>
        </authorList>
    </citation>
    <scope>NUCLEOTIDE SEQUENCE</scope>
</reference>
<feature type="domain" description="DUF4795" evidence="2">
    <location>
        <begin position="299"/>
        <end position="488"/>
    </location>
</feature>
<accession>A0AA35L9P9</accession>
<protein>
    <recommendedName>
        <fullName evidence="2">DUF4795 domain-containing protein</fullName>
    </recommendedName>
</protein>
<evidence type="ECO:0000256" key="1">
    <source>
        <dbReference type="SAM" id="Coils"/>
    </source>
</evidence>
<dbReference type="Pfam" id="PF16043">
    <property type="entry name" value="DUF4795"/>
    <property type="match status" value="1"/>
</dbReference>
<evidence type="ECO:0000313" key="4">
    <source>
        <dbReference type="Proteomes" id="UP001178461"/>
    </source>
</evidence>
<name>A0AA35L9P9_9SAUR</name>
<sequence>MTHSISFAELINLAIGTPELGNVNFNALHLFLHSLLDHLHLKDMKKEITDDELDFIKPPKDLATSVATSEVVQPAKKSSSIFHQLHDRVVALEKQLNFLNEAPTTAELLARSQGAAQPAQDMWQIMQLKKKMEMNEAGMTKAMTTLQELLNNICTLQTATEGFQGELGQLKEHFTKLNVDEMREQLTRLDEQARKMDGIREQLGRLGSLADASDLVRWSSLCEMLTGKSYTDPEGLEKSSREVLATLGQLPGKHEVLLAQITQLEEQMKQAGLRGLSGEPPEMESLLERINWIQSQAEKGKESLKGTMDQMQRLKDQCEKLQTGMERMMKSTSDIQTMRIMLEQLDITKADKALIQEEMNVKADKSQLEAKVNHVELQSATAQLSEMMQDLLQKMSLQDKDWQKALEKLFTDMDCKLDRMALDPLSRQLEQVWQVVKKYLSEGPRFDADSAAGFKKQLFERVKCISCDRPVTMMTGPHMVTMRKGSARRRPASASGYEHLTRLQRKDGEASEASGAQPPQTCWQCQAHHQACTIKRLTRSQDLTTIYPYGDPTAITYDNTEVDILGVNGVLYKGRVDSQAVERSLALQREFTVLKCPRPPLGNRMERARSAYADVSASPYALPSVRRIVPGRQQQLQVQQEITFETVDGTVASTFSQSNFKSGGRLAGM</sequence>